<dbReference type="AlphaFoldDB" id="A0A1J5RGE6"/>
<proteinExistence type="predicted"/>
<accession>A0A1J5RGE6</accession>
<reference evidence="1" key="1">
    <citation type="submission" date="2016-10" db="EMBL/GenBank/DDBJ databases">
        <title>Sequence of Gallionella enrichment culture.</title>
        <authorList>
            <person name="Poehlein A."/>
            <person name="Muehling M."/>
            <person name="Daniel R."/>
        </authorList>
    </citation>
    <scope>NUCLEOTIDE SEQUENCE</scope>
</reference>
<name>A0A1J5RGE6_9ZZZZ</name>
<evidence type="ECO:0000313" key="1">
    <source>
        <dbReference type="EMBL" id="OIQ91055.1"/>
    </source>
</evidence>
<dbReference type="EMBL" id="MLJW01000271">
    <property type="protein sequence ID" value="OIQ91055.1"/>
    <property type="molecule type" value="Genomic_DNA"/>
</dbReference>
<comment type="caution">
    <text evidence="1">The sequence shown here is derived from an EMBL/GenBank/DDBJ whole genome shotgun (WGS) entry which is preliminary data.</text>
</comment>
<sequence length="228" mass="24950">MILSPISLPDLPGRLARFEACLTGEPLGLAAFRRIAATLTFVEDASLDLSQDARERREAWDLCRSFGMEIWEGPLGTPAADSLPFTYDGRSVRGDMEPSVIVHEVGHLQTCARHRRHVADFGLGAGPETLKRAEADALMTVFGVEREMEEALASLQGILWEAELGHPAILAHLEQNWLEGGDSPQNRAHFLKVLKALHGAGLIDDEARPTRALRDSGDEAFLGPLTRP</sequence>
<organism evidence="1">
    <name type="scientific">mine drainage metagenome</name>
    <dbReference type="NCBI Taxonomy" id="410659"/>
    <lineage>
        <taxon>unclassified sequences</taxon>
        <taxon>metagenomes</taxon>
        <taxon>ecological metagenomes</taxon>
    </lineage>
</organism>
<protein>
    <submittedName>
        <fullName evidence="1">Uncharacterized protein</fullName>
    </submittedName>
</protein>
<gene>
    <name evidence="1" type="ORF">GALL_270210</name>
</gene>